<organism evidence="2 3">
    <name type="scientific">Trifolium medium</name>
    <dbReference type="NCBI Taxonomy" id="97028"/>
    <lineage>
        <taxon>Eukaryota</taxon>
        <taxon>Viridiplantae</taxon>
        <taxon>Streptophyta</taxon>
        <taxon>Embryophyta</taxon>
        <taxon>Tracheophyta</taxon>
        <taxon>Spermatophyta</taxon>
        <taxon>Magnoliopsida</taxon>
        <taxon>eudicotyledons</taxon>
        <taxon>Gunneridae</taxon>
        <taxon>Pentapetalae</taxon>
        <taxon>rosids</taxon>
        <taxon>fabids</taxon>
        <taxon>Fabales</taxon>
        <taxon>Fabaceae</taxon>
        <taxon>Papilionoideae</taxon>
        <taxon>50 kb inversion clade</taxon>
        <taxon>NPAAA clade</taxon>
        <taxon>Hologalegina</taxon>
        <taxon>IRL clade</taxon>
        <taxon>Trifolieae</taxon>
        <taxon>Trifolium</taxon>
    </lineage>
</organism>
<dbReference type="AlphaFoldDB" id="A0A392RK26"/>
<sequence length="52" mass="5770">SGIWSKTMLAPALFMSGRCNLFCAGTVRVMCGGDSADWWSWWDMGLLFAFST</sequence>
<feature type="non-terminal residue" evidence="2">
    <location>
        <position position="1"/>
    </location>
</feature>
<dbReference type="EMBL" id="LXQA010239040">
    <property type="protein sequence ID" value="MCI36951.1"/>
    <property type="molecule type" value="Genomic_DNA"/>
</dbReference>
<evidence type="ECO:0000256" key="1">
    <source>
        <dbReference type="SAM" id="SignalP"/>
    </source>
</evidence>
<keyword evidence="1" id="KW-0732">Signal</keyword>
<name>A0A392RK26_9FABA</name>
<dbReference type="Proteomes" id="UP000265520">
    <property type="component" value="Unassembled WGS sequence"/>
</dbReference>
<evidence type="ECO:0000313" key="2">
    <source>
        <dbReference type="EMBL" id="MCI36951.1"/>
    </source>
</evidence>
<reference evidence="2 3" key="1">
    <citation type="journal article" date="2018" name="Front. Plant Sci.">
        <title>Red Clover (Trifolium pratense) and Zigzag Clover (T. medium) - A Picture of Genomic Similarities and Differences.</title>
        <authorList>
            <person name="Dluhosova J."/>
            <person name="Istvanek J."/>
            <person name="Nedelnik J."/>
            <person name="Repkova J."/>
        </authorList>
    </citation>
    <scope>NUCLEOTIDE SEQUENCE [LARGE SCALE GENOMIC DNA]</scope>
    <source>
        <strain evidence="3">cv. 10/8</strain>
        <tissue evidence="2">Leaf</tissue>
    </source>
</reference>
<feature type="chain" id="PRO_5017393929" evidence="1">
    <location>
        <begin position="20"/>
        <end position="52"/>
    </location>
</feature>
<proteinExistence type="predicted"/>
<feature type="signal peptide" evidence="1">
    <location>
        <begin position="1"/>
        <end position="19"/>
    </location>
</feature>
<evidence type="ECO:0000313" key="3">
    <source>
        <dbReference type="Proteomes" id="UP000265520"/>
    </source>
</evidence>
<comment type="caution">
    <text evidence="2">The sequence shown here is derived from an EMBL/GenBank/DDBJ whole genome shotgun (WGS) entry which is preliminary data.</text>
</comment>
<keyword evidence="3" id="KW-1185">Reference proteome</keyword>
<protein>
    <submittedName>
        <fullName evidence="2">Uncharacterized protein</fullName>
    </submittedName>
</protein>
<accession>A0A392RK26</accession>